<gene>
    <name evidence="3" type="ORF">SLS62_008590</name>
</gene>
<dbReference type="InterPro" id="IPR049450">
    <property type="entry name" value="ACOT8-like_C"/>
</dbReference>
<protein>
    <recommendedName>
        <fullName evidence="2">Acyl-CoA thioesterase-like C-terminal domain-containing protein</fullName>
    </recommendedName>
</protein>
<dbReference type="Pfam" id="PF20789">
    <property type="entry name" value="4HBT_3C"/>
    <property type="match status" value="1"/>
</dbReference>
<comment type="similarity">
    <text evidence="1">Belongs to the C/M/P thioester hydrolase family.</text>
</comment>
<dbReference type="SUPFAM" id="SSF54637">
    <property type="entry name" value="Thioesterase/thiol ester dehydrase-isomerase"/>
    <property type="match status" value="2"/>
</dbReference>
<feature type="domain" description="Acyl-CoA thioesterase-like C-terminal" evidence="2">
    <location>
        <begin position="256"/>
        <end position="354"/>
    </location>
</feature>
<keyword evidence="4" id="KW-1185">Reference proteome</keyword>
<evidence type="ECO:0000259" key="2">
    <source>
        <dbReference type="Pfam" id="PF20789"/>
    </source>
</evidence>
<dbReference type="CDD" id="cd03444">
    <property type="entry name" value="Thioesterase_II_repeat1"/>
    <property type="match status" value="1"/>
</dbReference>
<dbReference type="GO" id="GO:0047617">
    <property type="term" value="F:fatty acyl-CoA hydrolase activity"/>
    <property type="evidence" value="ECO:0007669"/>
    <property type="project" value="InterPro"/>
</dbReference>
<organism evidence="3 4">
    <name type="scientific">Diatrype stigma</name>
    <dbReference type="NCBI Taxonomy" id="117547"/>
    <lineage>
        <taxon>Eukaryota</taxon>
        <taxon>Fungi</taxon>
        <taxon>Dikarya</taxon>
        <taxon>Ascomycota</taxon>
        <taxon>Pezizomycotina</taxon>
        <taxon>Sordariomycetes</taxon>
        <taxon>Xylariomycetidae</taxon>
        <taxon>Xylariales</taxon>
        <taxon>Diatrypaceae</taxon>
        <taxon>Diatrype</taxon>
    </lineage>
</organism>
<dbReference type="InterPro" id="IPR003703">
    <property type="entry name" value="Acyl_CoA_thio"/>
</dbReference>
<accession>A0AAN9UHG7</accession>
<evidence type="ECO:0000313" key="3">
    <source>
        <dbReference type="EMBL" id="KAK7748434.1"/>
    </source>
</evidence>
<dbReference type="EMBL" id="JAKJXP020000081">
    <property type="protein sequence ID" value="KAK7748434.1"/>
    <property type="molecule type" value="Genomic_DNA"/>
</dbReference>
<dbReference type="InterPro" id="IPR042171">
    <property type="entry name" value="Acyl-CoA_hotdog"/>
</dbReference>
<name>A0AAN9UHG7_9PEZI</name>
<evidence type="ECO:0000313" key="4">
    <source>
        <dbReference type="Proteomes" id="UP001320420"/>
    </source>
</evidence>
<dbReference type="PANTHER" id="PTHR11066">
    <property type="entry name" value="ACYL-COA THIOESTERASE"/>
    <property type="match status" value="1"/>
</dbReference>
<proteinExistence type="inferred from homology"/>
<dbReference type="Proteomes" id="UP001320420">
    <property type="component" value="Unassembled WGS sequence"/>
</dbReference>
<evidence type="ECO:0000256" key="1">
    <source>
        <dbReference type="ARBA" id="ARBA00006538"/>
    </source>
</evidence>
<dbReference type="Gene3D" id="2.40.160.210">
    <property type="entry name" value="Acyl-CoA thioesterase, double hotdog domain"/>
    <property type="match status" value="1"/>
</dbReference>
<dbReference type="GO" id="GO:0006637">
    <property type="term" value="P:acyl-CoA metabolic process"/>
    <property type="evidence" value="ECO:0007669"/>
    <property type="project" value="InterPro"/>
</dbReference>
<dbReference type="PANTHER" id="PTHR11066:SF64">
    <property type="entry name" value="ACYL-COA THIOESTERASE (AFU_ORTHOLOGUE AFUA_1G12060)"/>
    <property type="match status" value="1"/>
</dbReference>
<dbReference type="InterPro" id="IPR029069">
    <property type="entry name" value="HotDog_dom_sf"/>
</dbReference>
<sequence length="367" mass="40411">MPPPGKAGSLEDRRLTFQEVMRMVSLPDQQGPGGIIKRYMSQRAAWNVISDVAFASNMSAFGGHVYCQAGLAASKAFSEKRAKLPSVSGREFSIHTIHGYFSEAGLCDRPYIYEVTPVAENLGFYNVLVTVRQPTVPSTNQAHDHFPLSDAELPLGPVCFSALVSFRPATVSELSAQETPVQARFADVLNSRKPSEWDPSPPIDIASIVAVLPRDLVGTFPAVDIKKVDMTSYNKGKPLHERRELLLYRLLAPLPDSDPDLHILVHAYEADRNGLLMIVNHMGIGFNFGRAASLSYSFVVHVNPSDAVMKFGEDQWWVQEACFPRVKAGRGIVMSKIWSPEGVHVATEYQDGIVRPAPQPGDRKGKL</sequence>
<comment type="caution">
    <text evidence="3">The sequence shown here is derived from an EMBL/GenBank/DDBJ whole genome shotgun (WGS) entry which is preliminary data.</text>
</comment>
<dbReference type="AlphaFoldDB" id="A0AAN9UHG7"/>
<reference evidence="3 4" key="1">
    <citation type="submission" date="2024-02" db="EMBL/GenBank/DDBJ databases">
        <title>De novo assembly and annotation of 12 fungi associated with fruit tree decline syndrome in Ontario, Canada.</title>
        <authorList>
            <person name="Sulman M."/>
            <person name="Ellouze W."/>
            <person name="Ilyukhin E."/>
        </authorList>
    </citation>
    <scope>NUCLEOTIDE SEQUENCE [LARGE SCALE GENOMIC DNA]</scope>
    <source>
        <strain evidence="3 4">M11/M66-122</strain>
    </source>
</reference>
<dbReference type="GO" id="GO:0005782">
    <property type="term" value="C:peroxisomal matrix"/>
    <property type="evidence" value="ECO:0007669"/>
    <property type="project" value="UniProtKB-SubCell"/>
</dbReference>
<dbReference type="GO" id="GO:0009062">
    <property type="term" value="P:fatty acid catabolic process"/>
    <property type="evidence" value="ECO:0007669"/>
    <property type="project" value="TreeGrafter"/>
</dbReference>